<keyword evidence="2" id="KW-1185">Reference proteome</keyword>
<evidence type="ECO:0000313" key="2">
    <source>
        <dbReference type="Proteomes" id="UP000016801"/>
    </source>
</evidence>
<dbReference type="AlphaFoldDB" id="M1WEC6"/>
<protein>
    <submittedName>
        <fullName evidence="1">Uncharacterized protein</fullName>
    </submittedName>
</protein>
<reference evidence="1 2" key="1">
    <citation type="journal article" date="2013" name="PLoS Genet.">
        <title>Plant-symbiotic fungi as chemical engineers: Multi-genome analysis of the Clavicipitaceae reveals dynamics of alkaloid loci.</title>
        <authorList>
            <person name="Schardl C.L."/>
            <person name="Young C.A."/>
            <person name="Hesse U."/>
            <person name="Amyotte S.G."/>
            <person name="Andreeva K."/>
            <person name="Calie P.J."/>
            <person name="Fleetwood D.J."/>
            <person name="Haws D.C."/>
            <person name="Moore N."/>
            <person name="Oeser B."/>
            <person name="Panaccione D.G."/>
            <person name="Schweri K.K."/>
            <person name="Voisey C.R."/>
            <person name="Farman M.L."/>
            <person name="Jaromczyk J.W."/>
            <person name="Roe B.A."/>
            <person name="O'Sullivan D.M."/>
            <person name="Scott B."/>
            <person name="Tudzynski P."/>
            <person name="An Z."/>
            <person name="Arnaoudova E.G."/>
            <person name="Bullock C.T."/>
            <person name="Charlton N.D."/>
            <person name="Chen L."/>
            <person name="Cox M."/>
            <person name="Dinkins R.D."/>
            <person name="Florea S."/>
            <person name="Glenn A.E."/>
            <person name="Gordon A."/>
            <person name="Gueldener U."/>
            <person name="Harris D.R."/>
            <person name="Hollin W."/>
            <person name="Jaromczyk J."/>
            <person name="Johnson R.D."/>
            <person name="Khan A.K."/>
            <person name="Leistner E."/>
            <person name="Leuchtmann A."/>
            <person name="Li C."/>
            <person name="Liu J."/>
            <person name="Liu J."/>
            <person name="Liu M."/>
            <person name="Mace W."/>
            <person name="Machado C."/>
            <person name="Nagabhyru P."/>
            <person name="Pan J."/>
            <person name="Schmid J."/>
            <person name="Sugawara K."/>
            <person name="Steiner U."/>
            <person name="Takach J.E."/>
            <person name="Tanaka E."/>
            <person name="Webb J.S."/>
            <person name="Wilson E.V."/>
            <person name="Wiseman J.L."/>
            <person name="Yoshida R."/>
            <person name="Zeng Z."/>
        </authorList>
    </citation>
    <scope>NUCLEOTIDE SEQUENCE [LARGE SCALE GENOMIC DNA]</scope>
    <source>
        <strain evidence="1 2">20.1</strain>
    </source>
</reference>
<evidence type="ECO:0000313" key="1">
    <source>
        <dbReference type="EMBL" id="CCE35381.1"/>
    </source>
</evidence>
<dbReference type="Proteomes" id="UP000016801">
    <property type="component" value="Unassembled WGS sequence"/>
</dbReference>
<name>M1WEC6_CLAP2</name>
<dbReference type="VEuPathDB" id="FungiDB:CPUR_06809"/>
<dbReference type="HOGENOM" id="CLU_2831007_0_0_1"/>
<accession>M1WEC6</accession>
<gene>
    <name evidence="1" type="ORF">CPUR_06809</name>
</gene>
<comment type="caution">
    <text evidence="1">The sequence shown here is derived from an EMBL/GenBank/DDBJ whole genome shotgun (WGS) entry which is preliminary data.</text>
</comment>
<sequence length="66" mass="7242">MSLDAGVPVTCLIHSLISVRTLEGLPALPPPIVLEDISELMKKETGAEIARRDRHIPLKVETDVKK</sequence>
<organism evidence="1 2">
    <name type="scientific">Claviceps purpurea (strain 20.1)</name>
    <name type="common">Ergot fungus</name>
    <name type="synonym">Sphacelia segetum</name>
    <dbReference type="NCBI Taxonomy" id="1111077"/>
    <lineage>
        <taxon>Eukaryota</taxon>
        <taxon>Fungi</taxon>
        <taxon>Dikarya</taxon>
        <taxon>Ascomycota</taxon>
        <taxon>Pezizomycotina</taxon>
        <taxon>Sordariomycetes</taxon>
        <taxon>Hypocreomycetidae</taxon>
        <taxon>Hypocreales</taxon>
        <taxon>Clavicipitaceae</taxon>
        <taxon>Claviceps</taxon>
    </lineage>
</organism>
<dbReference type="EMBL" id="CAGA01000191">
    <property type="protein sequence ID" value="CCE35381.1"/>
    <property type="molecule type" value="Genomic_DNA"/>
</dbReference>
<proteinExistence type="predicted"/>